<feature type="transmembrane region" description="Helical" evidence="1">
    <location>
        <begin position="184"/>
        <end position="203"/>
    </location>
</feature>
<feature type="transmembrane region" description="Helical" evidence="1">
    <location>
        <begin position="87"/>
        <end position="107"/>
    </location>
</feature>
<reference evidence="2 3" key="1">
    <citation type="submission" date="2019-08" db="EMBL/GenBank/DDBJ databases">
        <authorList>
            <person name="Shi S."/>
        </authorList>
    </citation>
    <scope>NUCLEOTIDE SEQUENCE [LARGE SCALE GENOMIC DNA]</scope>
    <source>
        <strain evidence="2 3">GY10130</strain>
    </source>
</reference>
<keyword evidence="1" id="KW-1133">Transmembrane helix</keyword>
<keyword evidence="3" id="KW-1185">Reference proteome</keyword>
<comment type="caution">
    <text evidence="2">The sequence shown here is derived from an EMBL/GenBank/DDBJ whole genome shotgun (WGS) entry which is preliminary data.</text>
</comment>
<dbReference type="RefSeq" id="WP_147920617.1">
    <property type="nucleotide sequence ID" value="NZ_VRTY01000012.1"/>
</dbReference>
<accession>A0A5C8KAM5</accession>
<evidence type="ECO:0000256" key="1">
    <source>
        <dbReference type="SAM" id="Phobius"/>
    </source>
</evidence>
<feature type="transmembrane region" description="Helical" evidence="1">
    <location>
        <begin position="294"/>
        <end position="313"/>
    </location>
</feature>
<proteinExistence type="predicted"/>
<dbReference type="AlphaFoldDB" id="A0A5C8KAM5"/>
<feature type="transmembrane region" description="Helical" evidence="1">
    <location>
        <begin position="51"/>
        <end position="75"/>
    </location>
</feature>
<dbReference type="OrthoDB" id="9785438at2"/>
<feature type="transmembrane region" description="Helical" evidence="1">
    <location>
        <begin position="128"/>
        <end position="149"/>
    </location>
</feature>
<feature type="transmembrane region" description="Helical" evidence="1">
    <location>
        <begin position="232"/>
        <end position="250"/>
    </location>
</feature>
<sequence length="480" mass="54692">MRTVYPLKTTHAPLDQLAVFSFLWGMANLFHLLSFPYVVSLDDPFSWVVGIFAFFVVLWPRSLALLFLMLCFSLTRTFRWMPDTPNHILFEFVLNTALLLCICYACLSFFNKNRKMPDLRNLALREQVFTAFAAPARVSLLLLYFYAVLHKLNYDYLNTDISCSSVLLTSFGDRLPFLPTNQPAQLGAIYGTLVVEAAIPLMFCFRRTRAAGIFLGLGFHYFLSLHPHDGLYSFSSLLFSLFFLFTPPAFTTELNKLLLSSSGKVRQPLRLLLKALVLLVAAAILVRWAGAINFAGFLIWLVFGAFVIMIYTVQAVAQPATETMFAAYFSIRPAALWVFPALVLFNGLNPYLGFKTQTSFSMFSNLRTEGGYSNHLFIPGSLQFTNLQHDLVDVVESDLEELQRYKQEDQYLTYFELRRLVSSHLNKDFYVNFLRNGQLQGLRVENGIADQPDLALPHAYLTSKFVRFRPIDKGACLCKH</sequence>
<keyword evidence="1" id="KW-0472">Membrane</keyword>
<feature type="transmembrane region" description="Helical" evidence="1">
    <location>
        <begin position="334"/>
        <end position="354"/>
    </location>
</feature>
<gene>
    <name evidence="2" type="ORF">FVR03_04730</name>
</gene>
<evidence type="ECO:0000313" key="3">
    <source>
        <dbReference type="Proteomes" id="UP000321926"/>
    </source>
</evidence>
<dbReference type="Proteomes" id="UP000321926">
    <property type="component" value="Unassembled WGS sequence"/>
</dbReference>
<keyword evidence="1" id="KW-0812">Transmembrane</keyword>
<protein>
    <recommendedName>
        <fullName evidence="4">HTTM domain-containing protein</fullName>
    </recommendedName>
</protein>
<name>A0A5C8KAM5_9BACT</name>
<evidence type="ECO:0000313" key="2">
    <source>
        <dbReference type="EMBL" id="TXK50491.1"/>
    </source>
</evidence>
<evidence type="ECO:0008006" key="4">
    <source>
        <dbReference type="Google" id="ProtNLM"/>
    </source>
</evidence>
<feature type="transmembrane region" description="Helical" evidence="1">
    <location>
        <begin position="20"/>
        <end position="39"/>
    </location>
</feature>
<organism evidence="2 3">
    <name type="scientific">Pontibacter qinzhouensis</name>
    <dbReference type="NCBI Taxonomy" id="2603253"/>
    <lineage>
        <taxon>Bacteria</taxon>
        <taxon>Pseudomonadati</taxon>
        <taxon>Bacteroidota</taxon>
        <taxon>Cytophagia</taxon>
        <taxon>Cytophagales</taxon>
        <taxon>Hymenobacteraceae</taxon>
        <taxon>Pontibacter</taxon>
    </lineage>
</organism>
<feature type="transmembrane region" description="Helical" evidence="1">
    <location>
        <begin position="271"/>
        <end position="288"/>
    </location>
</feature>
<dbReference type="EMBL" id="VRTY01000012">
    <property type="protein sequence ID" value="TXK50491.1"/>
    <property type="molecule type" value="Genomic_DNA"/>
</dbReference>